<keyword evidence="7" id="KW-0594">Phospholipid biosynthesis</keyword>
<dbReference type="NCBIfam" id="TIGR00125">
    <property type="entry name" value="cyt_tran_rel"/>
    <property type="match status" value="2"/>
</dbReference>
<dbReference type="Proteomes" id="UP000008743">
    <property type="component" value="Unassembled WGS sequence"/>
</dbReference>
<dbReference type="GO" id="GO:0005737">
    <property type="term" value="C:cytoplasm"/>
    <property type="evidence" value="ECO:0007669"/>
    <property type="project" value="TreeGrafter"/>
</dbReference>
<accession>A0A0D2X5A1</accession>
<evidence type="ECO:0000256" key="12">
    <source>
        <dbReference type="SAM" id="Coils"/>
    </source>
</evidence>
<evidence type="ECO:0000256" key="3">
    <source>
        <dbReference type="ARBA" id="ARBA00022516"/>
    </source>
</evidence>
<dbReference type="InterPro" id="IPR004821">
    <property type="entry name" value="Cyt_trans-like"/>
</dbReference>
<evidence type="ECO:0000256" key="11">
    <source>
        <dbReference type="ARBA" id="ARBA00031473"/>
    </source>
</evidence>
<dbReference type="Pfam" id="PF01467">
    <property type="entry name" value="CTP_transf_like"/>
    <property type="match status" value="2"/>
</dbReference>
<dbReference type="EMBL" id="KE346374">
    <property type="protein sequence ID" value="KJE97449.1"/>
    <property type="molecule type" value="Genomic_DNA"/>
</dbReference>
<evidence type="ECO:0000256" key="7">
    <source>
        <dbReference type="ARBA" id="ARBA00023209"/>
    </source>
</evidence>
<dbReference type="Gene3D" id="3.40.50.620">
    <property type="entry name" value="HUPs"/>
    <property type="match status" value="2"/>
</dbReference>
<dbReference type="CDD" id="cd02174">
    <property type="entry name" value="CCT"/>
    <property type="match status" value="1"/>
</dbReference>
<keyword evidence="4 14" id="KW-0808">Transferase</keyword>
<gene>
    <name evidence="14" type="ORF">CAOG_007307</name>
</gene>
<evidence type="ECO:0000256" key="6">
    <source>
        <dbReference type="ARBA" id="ARBA00023098"/>
    </source>
</evidence>
<dbReference type="OMA" id="QCKYINA"/>
<comment type="pathway">
    <text evidence="1">Lipid metabolism.</text>
</comment>
<protein>
    <recommendedName>
        <fullName evidence="10">ethanolamine-phosphate cytidylyltransferase</fullName>
        <ecNumber evidence="10">2.7.7.14</ecNumber>
    </recommendedName>
    <alternativeName>
        <fullName evidence="11">CTP:phosphoethanolamine cytidylyltransferase</fullName>
    </alternativeName>
</protein>
<feature type="domain" description="Cytidyltransferase-like" evidence="13">
    <location>
        <begin position="221"/>
        <end position="310"/>
    </location>
</feature>
<dbReference type="CDD" id="cd02173">
    <property type="entry name" value="ECT"/>
    <property type="match status" value="1"/>
</dbReference>
<dbReference type="InParanoid" id="A0A0D2X5A1"/>
<dbReference type="PhylomeDB" id="A0A0D2X5A1"/>
<feature type="domain" description="Cytidyltransferase-like" evidence="13">
    <location>
        <begin position="30"/>
        <end position="154"/>
    </location>
</feature>
<dbReference type="RefSeq" id="XP_004343166.1">
    <property type="nucleotide sequence ID" value="XM_004343116.2"/>
</dbReference>
<dbReference type="InterPro" id="IPR041723">
    <property type="entry name" value="CCT"/>
</dbReference>
<evidence type="ECO:0000313" key="15">
    <source>
        <dbReference type="Proteomes" id="UP000008743"/>
    </source>
</evidence>
<dbReference type="GO" id="GO:0004306">
    <property type="term" value="F:ethanolamine-phosphate cytidylyltransferase activity"/>
    <property type="evidence" value="ECO:0007669"/>
    <property type="project" value="UniProtKB-EC"/>
</dbReference>
<sequence>MSDTTNKRPADEALAGDAKKHAGSRVVRVWCDGCYDMMHFGHANSLRQAKLMGDWLVVGVHTDEEITRNKGPPVMTEQERYKMVRACKWVDEVVEDAPYNTTLETLDANNCDFCVHGDDITTDAAGNDTYGVVKSARRYRECKRTEGISTTDLVGRMLLMTKDHFTGVDFSNVSKSLGSLASDHAGSKPGTQISHYLPTSRRIVQFSEGREPKPTDRVVYVAGAFDLFHPGHVDFLEKAKALGDYLVVGLHPDLTVNRYKGDNFPIMNLHERTLCVLACKFVDEAVIGAPYSVTEELIEHFRVSVVVQGAGEVQPDVDGQDPYRVPKAKGIFRTVESNNPLTEKIIVQRIIDHRRLYEERNRKKELKKLEEEKEKARIAAEAANAKLN</sequence>
<dbReference type="InterPro" id="IPR044608">
    <property type="entry name" value="Ect1/PCYT2"/>
</dbReference>
<dbReference type="GO" id="GO:0006646">
    <property type="term" value="P:phosphatidylethanolamine biosynthetic process"/>
    <property type="evidence" value="ECO:0007669"/>
    <property type="project" value="UniProtKB-UniPathway"/>
</dbReference>
<dbReference type="OrthoDB" id="40021at2759"/>
<evidence type="ECO:0000256" key="1">
    <source>
        <dbReference type="ARBA" id="ARBA00005189"/>
    </source>
</evidence>
<keyword evidence="8" id="KW-1208">Phospholipid metabolism</keyword>
<dbReference type="UniPathway" id="UPA00558">
    <property type="reaction ID" value="UER00742"/>
</dbReference>
<evidence type="ECO:0000259" key="13">
    <source>
        <dbReference type="Pfam" id="PF01467"/>
    </source>
</evidence>
<keyword evidence="15" id="KW-1185">Reference proteome</keyword>
<keyword evidence="5" id="KW-0548">Nucleotidyltransferase</keyword>
<evidence type="ECO:0000256" key="9">
    <source>
        <dbReference type="ARBA" id="ARBA00024191"/>
    </source>
</evidence>
<dbReference type="InterPro" id="IPR014729">
    <property type="entry name" value="Rossmann-like_a/b/a_fold"/>
</dbReference>
<evidence type="ECO:0000256" key="5">
    <source>
        <dbReference type="ARBA" id="ARBA00022695"/>
    </source>
</evidence>
<evidence type="ECO:0000256" key="4">
    <source>
        <dbReference type="ARBA" id="ARBA00022679"/>
    </source>
</evidence>
<evidence type="ECO:0000256" key="2">
    <source>
        <dbReference type="ARBA" id="ARBA00010101"/>
    </source>
</evidence>
<feature type="coiled-coil region" evidence="12">
    <location>
        <begin position="354"/>
        <end position="388"/>
    </location>
</feature>
<dbReference type="SUPFAM" id="SSF52374">
    <property type="entry name" value="Nucleotidylyl transferase"/>
    <property type="match status" value="2"/>
</dbReference>
<proteinExistence type="inferred from homology"/>
<reference evidence="15" key="1">
    <citation type="submission" date="2011-02" db="EMBL/GenBank/DDBJ databases">
        <title>The Genome Sequence of Capsaspora owczarzaki ATCC 30864.</title>
        <authorList>
            <person name="Russ C."/>
            <person name="Cuomo C."/>
            <person name="Burger G."/>
            <person name="Gray M.W."/>
            <person name="Holland P.W.H."/>
            <person name="King N."/>
            <person name="Lang F.B.F."/>
            <person name="Roger A.J."/>
            <person name="Ruiz-Trillo I."/>
            <person name="Young S.K."/>
            <person name="Zeng Q."/>
            <person name="Gargeya S."/>
            <person name="Alvarado L."/>
            <person name="Berlin A."/>
            <person name="Chapman S.B."/>
            <person name="Chen Z."/>
            <person name="Freedman E."/>
            <person name="Gellesch M."/>
            <person name="Goldberg J."/>
            <person name="Griggs A."/>
            <person name="Gujja S."/>
            <person name="Heilman E."/>
            <person name="Heiman D."/>
            <person name="Howarth C."/>
            <person name="Mehta T."/>
            <person name="Neiman D."/>
            <person name="Pearson M."/>
            <person name="Roberts A."/>
            <person name="Saif S."/>
            <person name="Shea T."/>
            <person name="Shenoy N."/>
            <person name="Sisk P."/>
            <person name="Stolte C."/>
            <person name="Sykes S."/>
            <person name="White J."/>
            <person name="Yandava C."/>
            <person name="Haas B."/>
            <person name="Nusbaum C."/>
            <person name="Birren B."/>
        </authorList>
    </citation>
    <scope>NUCLEOTIDE SEQUENCE</scope>
    <source>
        <strain evidence="15">ATCC 30864</strain>
    </source>
</reference>
<evidence type="ECO:0000313" key="14">
    <source>
        <dbReference type="EMBL" id="KJE97449.1"/>
    </source>
</evidence>
<dbReference type="AlphaFoldDB" id="A0A0D2X5A1"/>
<keyword evidence="12" id="KW-0175">Coiled coil</keyword>
<comment type="similarity">
    <text evidence="2">Belongs to the cytidylyltransferase family.</text>
</comment>
<evidence type="ECO:0000256" key="8">
    <source>
        <dbReference type="ARBA" id="ARBA00023264"/>
    </source>
</evidence>
<name>A0A0D2X5A1_CAPO3</name>
<evidence type="ECO:0000256" key="10">
    <source>
        <dbReference type="ARBA" id="ARBA00024221"/>
    </source>
</evidence>
<dbReference type="PANTHER" id="PTHR45780">
    <property type="entry name" value="ETHANOLAMINE-PHOSPHATE CYTIDYLYLTRANSFERASE"/>
    <property type="match status" value="1"/>
</dbReference>
<dbReference type="eggNOG" id="KOG2803">
    <property type="taxonomic scope" value="Eukaryota"/>
</dbReference>
<comment type="pathway">
    <text evidence="9">Phospholipid metabolism; phosphatidylethanolamine biosynthesis; phosphatidylethanolamine from ethanolamine: step 2/3.</text>
</comment>
<dbReference type="PANTHER" id="PTHR45780:SF2">
    <property type="entry name" value="ETHANOLAMINE-PHOSPHATE CYTIDYLYLTRANSFERASE"/>
    <property type="match status" value="1"/>
</dbReference>
<keyword evidence="6" id="KW-0443">Lipid metabolism</keyword>
<dbReference type="STRING" id="595528.A0A0D2X5A1"/>
<dbReference type="FunFam" id="3.40.50.620:FF:000108">
    <property type="entry name" value="Ethanolamine-phosphate cytidylyltransferase isoform 2"/>
    <property type="match status" value="1"/>
</dbReference>
<dbReference type="FunCoup" id="A0A0D2X5A1">
    <property type="interactions" value="373"/>
</dbReference>
<dbReference type="EC" id="2.7.7.14" evidence="10"/>
<keyword evidence="3" id="KW-0444">Lipid biosynthesis</keyword>
<organism evidence="14 15">
    <name type="scientific">Capsaspora owczarzaki (strain ATCC 30864)</name>
    <dbReference type="NCBI Taxonomy" id="595528"/>
    <lineage>
        <taxon>Eukaryota</taxon>
        <taxon>Filasterea</taxon>
        <taxon>Capsaspora</taxon>
    </lineage>
</organism>